<dbReference type="InterPro" id="IPR036653">
    <property type="entry name" value="CinA-like_C"/>
</dbReference>
<sequence length="166" mass="17163">MSTTTDTLQLAQTLGQLLIEQKLMVTAAESCTGGGLAYNLTAVAGSSAFLDRSFVTYSNKSKQQLLAVDGQTLLQHGAVSLQTVQEMAAGAAKAAAADLAIAISGIAGPGGGSEHKPVGTVCFAFWLCGLCTSNQAFFAGDRAEIRQQAIHFALQQSIRLLTASPN</sequence>
<feature type="domain" description="CinA C-terminal" evidence="1">
    <location>
        <begin position="9"/>
        <end position="157"/>
    </location>
</feature>
<accession>A0A1H4DVB4</accession>
<dbReference type="STRING" id="152573.SAMN04488051_10661"/>
<reference evidence="2 3" key="1">
    <citation type="submission" date="2016-10" db="EMBL/GenBank/DDBJ databases">
        <authorList>
            <person name="de Groot N.N."/>
        </authorList>
    </citation>
    <scope>NUCLEOTIDE SEQUENCE [LARGE SCALE GENOMIC DNA]</scope>
    <source>
        <strain evidence="2 3">CGMCC 1.3430</strain>
    </source>
</reference>
<dbReference type="EMBL" id="FNRM01000006">
    <property type="protein sequence ID" value="SEA76704.1"/>
    <property type="molecule type" value="Genomic_DNA"/>
</dbReference>
<dbReference type="SUPFAM" id="SSF142433">
    <property type="entry name" value="CinA-like"/>
    <property type="match status" value="1"/>
</dbReference>
<organism evidence="2 3">
    <name type="scientific">Alkalimonas amylolytica</name>
    <dbReference type="NCBI Taxonomy" id="152573"/>
    <lineage>
        <taxon>Bacteria</taxon>
        <taxon>Pseudomonadati</taxon>
        <taxon>Pseudomonadota</taxon>
        <taxon>Gammaproteobacteria</taxon>
        <taxon>Alkalimonas</taxon>
    </lineage>
</organism>
<proteinExistence type="predicted"/>
<evidence type="ECO:0000259" key="1">
    <source>
        <dbReference type="Pfam" id="PF02464"/>
    </source>
</evidence>
<dbReference type="Gene3D" id="3.90.950.20">
    <property type="entry name" value="CinA-like"/>
    <property type="match status" value="1"/>
</dbReference>
<keyword evidence="3" id="KW-1185">Reference proteome</keyword>
<evidence type="ECO:0000313" key="3">
    <source>
        <dbReference type="Proteomes" id="UP000198773"/>
    </source>
</evidence>
<dbReference type="InterPro" id="IPR008136">
    <property type="entry name" value="CinA_C"/>
</dbReference>
<name>A0A1H4DVB4_ALKAM</name>
<dbReference type="OrthoDB" id="9801454at2"/>
<evidence type="ECO:0000313" key="2">
    <source>
        <dbReference type="EMBL" id="SEA76704.1"/>
    </source>
</evidence>
<dbReference type="RefSeq" id="WP_091343260.1">
    <property type="nucleotide sequence ID" value="NZ_FNRM01000006.1"/>
</dbReference>
<dbReference type="Pfam" id="PF02464">
    <property type="entry name" value="CinA"/>
    <property type="match status" value="1"/>
</dbReference>
<protein>
    <submittedName>
        <fullName evidence="2">Nicotinamide-nucleotide amidase</fullName>
    </submittedName>
</protein>
<dbReference type="NCBIfam" id="TIGR00199">
    <property type="entry name" value="PncC_domain"/>
    <property type="match status" value="1"/>
</dbReference>
<dbReference type="Proteomes" id="UP000198773">
    <property type="component" value="Unassembled WGS sequence"/>
</dbReference>
<gene>
    <name evidence="2" type="ORF">SAMN04488051_10661</name>
</gene>
<dbReference type="AlphaFoldDB" id="A0A1H4DVB4"/>